<sequence length="111" mass="12546">MKPQHKTLLATSLAFGLLAAQLSPVSAQSERDAPPSQTPPAHDTQPVEKTHDKNMKPMREHVPEKMDHSGRGYTHEQMRKSHEHQMKEEQRQMDSGQGGGDRTNHDSEEEQ</sequence>
<dbReference type="Proteomes" id="UP001595457">
    <property type="component" value="Unassembled WGS sequence"/>
</dbReference>
<feature type="chain" id="PRO_5046830658" evidence="2">
    <location>
        <begin position="28"/>
        <end position="111"/>
    </location>
</feature>
<protein>
    <submittedName>
        <fullName evidence="3">Uncharacterized protein</fullName>
    </submittedName>
</protein>
<evidence type="ECO:0000256" key="1">
    <source>
        <dbReference type="SAM" id="MobiDB-lite"/>
    </source>
</evidence>
<keyword evidence="4" id="KW-1185">Reference proteome</keyword>
<name>A0ABV7AXJ0_9GAMM</name>
<evidence type="ECO:0000313" key="3">
    <source>
        <dbReference type="EMBL" id="MFC2974139.1"/>
    </source>
</evidence>
<dbReference type="RefSeq" id="WP_377816130.1">
    <property type="nucleotide sequence ID" value="NZ_JBHRSJ010000034.1"/>
</dbReference>
<accession>A0ABV7AXJ0</accession>
<dbReference type="EMBL" id="JBHRSJ010000034">
    <property type="protein sequence ID" value="MFC2974139.1"/>
    <property type="molecule type" value="Genomic_DNA"/>
</dbReference>
<evidence type="ECO:0000313" key="4">
    <source>
        <dbReference type="Proteomes" id="UP001595457"/>
    </source>
</evidence>
<reference evidence="4" key="1">
    <citation type="journal article" date="2019" name="Int. J. Syst. Evol. Microbiol.">
        <title>The Global Catalogue of Microorganisms (GCM) 10K type strain sequencing project: providing services to taxonomists for standard genome sequencing and annotation.</title>
        <authorList>
            <consortium name="The Broad Institute Genomics Platform"/>
            <consortium name="The Broad Institute Genome Sequencing Center for Infectious Disease"/>
            <person name="Wu L."/>
            <person name="Ma J."/>
        </authorList>
    </citation>
    <scope>NUCLEOTIDE SEQUENCE [LARGE SCALE GENOMIC DNA]</scope>
    <source>
        <strain evidence="4">KCTC 62195</strain>
    </source>
</reference>
<feature type="region of interest" description="Disordered" evidence="1">
    <location>
        <begin position="23"/>
        <end position="111"/>
    </location>
</feature>
<feature type="signal peptide" evidence="2">
    <location>
        <begin position="1"/>
        <end position="27"/>
    </location>
</feature>
<evidence type="ECO:0000256" key="2">
    <source>
        <dbReference type="SAM" id="SignalP"/>
    </source>
</evidence>
<proteinExistence type="predicted"/>
<comment type="caution">
    <text evidence="3">The sequence shown here is derived from an EMBL/GenBank/DDBJ whole genome shotgun (WGS) entry which is preliminary data.</text>
</comment>
<feature type="compositionally biased region" description="Basic and acidic residues" evidence="1">
    <location>
        <begin position="45"/>
        <end position="92"/>
    </location>
</feature>
<organism evidence="3 4">
    <name type="scientific">Azotobacter bryophylli</name>
    <dbReference type="NCBI Taxonomy" id="1986537"/>
    <lineage>
        <taxon>Bacteria</taxon>
        <taxon>Pseudomonadati</taxon>
        <taxon>Pseudomonadota</taxon>
        <taxon>Gammaproteobacteria</taxon>
        <taxon>Pseudomonadales</taxon>
        <taxon>Pseudomonadaceae</taxon>
        <taxon>Azotobacter</taxon>
    </lineage>
</organism>
<keyword evidence="2" id="KW-0732">Signal</keyword>
<gene>
    <name evidence="3" type="ORF">ACFOJE_18230</name>
</gene>
<feature type="compositionally biased region" description="Basic and acidic residues" evidence="1">
    <location>
        <begin position="102"/>
        <end position="111"/>
    </location>
</feature>